<keyword evidence="1" id="KW-1071">Ligand-gated ion channel</keyword>
<dbReference type="InterPro" id="IPR000595">
    <property type="entry name" value="cNMP-bd_dom"/>
</dbReference>
<dbReference type="PROSITE" id="PS50042">
    <property type="entry name" value="CNMP_BINDING_3"/>
    <property type="match status" value="4"/>
</dbReference>
<feature type="transmembrane region" description="Helical" evidence="2">
    <location>
        <begin position="1263"/>
        <end position="1283"/>
    </location>
</feature>
<organism evidence="4 5">
    <name type="scientific">Nicrophorus vespilloides</name>
    <name type="common">Boreal carrion beetle</name>
    <dbReference type="NCBI Taxonomy" id="110193"/>
    <lineage>
        <taxon>Eukaryota</taxon>
        <taxon>Metazoa</taxon>
        <taxon>Ecdysozoa</taxon>
        <taxon>Arthropoda</taxon>
        <taxon>Hexapoda</taxon>
        <taxon>Insecta</taxon>
        <taxon>Pterygota</taxon>
        <taxon>Neoptera</taxon>
        <taxon>Endopterygota</taxon>
        <taxon>Coleoptera</taxon>
        <taxon>Polyphaga</taxon>
        <taxon>Staphyliniformia</taxon>
        <taxon>Silphidae</taxon>
        <taxon>Nicrophorinae</taxon>
        <taxon>Nicrophorus</taxon>
    </lineage>
</organism>
<dbReference type="Gene3D" id="2.60.120.10">
    <property type="entry name" value="Jelly Rolls"/>
    <property type="match status" value="4"/>
</dbReference>
<feature type="transmembrane region" description="Helical" evidence="2">
    <location>
        <begin position="820"/>
        <end position="840"/>
    </location>
</feature>
<dbReference type="RefSeq" id="XP_017776010.1">
    <property type="nucleotide sequence ID" value="XM_017920521.1"/>
</dbReference>
<feature type="transmembrane region" description="Helical" evidence="2">
    <location>
        <begin position="207"/>
        <end position="229"/>
    </location>
</feature>
<feature type="transmembrane region" description="Helical" evidence="2">
    <location>
        <begin position="296"/>
        <end position="318"/>
    </location>
</feature>
<feature type="transmembrane region" description="Helical" evidence="2">
    <location>
        <begin position="69"/>
        <end position="90"/>
    </location>
</feature>
<feature type="transmembrane region" description="Helical" evidence="2">
    <location>
        <begin position="1806"/>
        <end position="1828"/>
    </location>
</feature>
<dbReference type="Proteomes" id="UP000695000">
    <property type="component" value="Unplaced"/>
</dbReference>
<feature type="transmembrane region" description="Helical" evidence="2">
    <location>
        <begin position="168"/>
        <end position="186"/>
    </location>
</feature>
<feature type="transmembrane region" description="Helical" evidence="2">
    <location>
        <begin position="1223"/>
        <end position="1243"/>
    </location>
</feature>
<feature type="transmembrane region" description="Helical" evidence="2">
    <location>
        <begin position="638"/>
        <end position="656"/>
    </location>
</feature>
<keyword evidence="4" id="KW-1185">Reference proteome</keyword>
<evidence type="ECO:0000259" key="3">
    <source>
        <dbReference type="PROSITE" id="PS50042"/>
    </source>
</evidence>
<dbReference type="SUPFAM" id="SSF51206">
    <property type="entry name" value="cAMP-binding domain-like"/>
    <property type="match status" value="4"/>
</dbReference>
<keyword evidence="2" id="KW-0812">Transmembrane</keyword>
<protein>
    <submittedName>
        <fullName evidence="5">Uncharacterized protein LOC108562248</fullName>
    </submittedName>
</protein>
<evidence type="ECO:0000256" key="2">
    <source>
        <dbReference type="SAM" id="Phobius"/>
    </source>
</evidence>
<feature type="domain" description="Cyclic nucleotide-binding" evidence="3">
    <location>
        <begin position="1906"/>
        <end position="2023"/>
    </location>
</feature>
<feature type="transmembrane region" description="Helical" evidence="2">
    <location>
        <begin position="1777"/>
        <end position="1800"/>
    </location>
</feature>
<dbReference type="InterPro" id="IPR018490">
    <property type="entry name" value="cNMP-bd_dom_sf"/>
</dbReference>
<dbReference type="Gene3D" id="1.10.287.630">
    <property type="entry name" value="Helix hairpin bin"/>
    <property type="match status" value="1"/>
</dbReference>
<feature type="transmembrane region" description="Helical" evidence="2">
    <location>
        <begin position="793"/>
        <end position="813"/>
    </location>
</feature>
<accession>A0ABM1MN60</accession>
<gene>
    <name evidence="5" type="primary">LOC108562248</name>
</gene>
<feature type="transmembrane region" description="Helical" evidence="2">
    <location>
        <begin position="1632"/>
        <end position="1652"/>
    </location>
</feature>
<dbReference type="CDD" id="cd00038">
    <property type="entry name" value="CAP_ED"/>
    <property type="match status" value="4"/>
</dbReference>
<keyword evidence="1" id="KW-0813">Transport</keyword>
<keyword evidence="1" id="KW-0406">Ion transport</keyword>
<dbReference type="Pfam" id="PF00027">
    <property type="entry name" value="cNMP_binding"/>
    <property type="match status" value="1"/>
</dbReference>
<feature type="transmembrane region" description="Helical" evidence="2">
    <location>
        <begin position="609"/>
        <end position="632"/>
    </location>
</feature>
<feature type="transmembrane region" description="Helical" evidence="2">
    <location>
        <begin position="1734"/>
        <end position="1757"/>
    </location>
</feature>
<feature type="domain" description="Cyclic nucleotide-binding" evidence="3">
    <location>
        <begin position="401"/>
        <end position="519"/>
    </location>
</feature>
<evidence type="ECO:0000313" key="4">
    <source>
        <dbReference type="Proteomes" id="UP000695000"/>
    </source>
</evidence>
<proteinExistence type="predicted"/>
<feature type="transmembrane region" description="Helical" evidence="2">
    <location>
        <begin position="1342"/>
        <end position="1369"/>
    </location>
</feature>
<keyword evidence="1" id="KW-0407">Ion channel</keyword>
<name>A0ABM1MN60_NICVS</name>
<feature type="transmembrane region" description="Helical" evidence="2">
    <location>
        <begin position="137"/>
        <end position="156"/>
    </location>
</feature>
<feature type="transmembrane region" description="Helical" evidence="2">
    <location>
        <begin position="102"/>
        <end position="125"/>
    </location>
</feature>
<feature type="domain" description="Cyclic nucleotide-binding" evidence="3">
    <location>
        <begin position="926"/>
        <end position="1030"/>
    </location>
</feature>
<feature type="transmembrane region" description="Helical" evidence="2">
    <location>
        <begin position="1673"/>
        <end position="1692"/>
    </location>
</feature>
<dbReference type="SMART" id="SM00100">
    <property type="entry name" value="cNMP"/>
    <property type="match status" value="4"/>
</dbReference>
<feature type="domain" description="Cyclic nucleotide-binding" evidence="3">
    <location>
        <begin position="1446"/>
        <end position="1544"/>
    </location>
</feature>
<evidence type="ECO:0000256" key="1">
    <source>
        <dbReference type="ARBA" id="ARBA00023286"/>
    </source>
</evidence>
<dbReference type="GeneID" id="108562248"/>
<feature type="transmembrane region" description="Helical" evidence="2">
    <location>
        <begin position="1602"/>
        <end position="1626"/>
    </location>
</feature>
<sequence length="2028" mass="240310">MDTFSIRADDSRSVRSKKMRNADQYSLKSKRIRIGKDQFTADIHTEDLIITENNVKYLPSWKDIIFLPYNYYITISFLIINFISCHIYTYELGYNVTDSNHMYLVYIVEMFYIFHTTLLFFHRLMHNHRKKRINKPIALLILLLDIISIIPVRGMVKLMNRFMWEDRPHLYLVDVINNSLKMIRIFRMLYYYLNIREDPSYDQKKCLIVFHFIVSTIISHFIATMFYQYRNVGIKQEALLYPGRSPITWVYTLSYSFDVKNLEPTTWFIITYTYAFGLQIHNSINQFLNHTPLEKILTSVGMYIGFVVQYMFFLGSLISEHICDMRFKLSFEKRLKHINNYMELMDIPRILIDDVNRYYKMIWNCRRGLIEKPKIFTLFSAYRQSEITTDIYWEAMMHSQIFTKFDDGFKRELSGVMQSVTYLEGQYIFKINRIKSKMIYLVAGIIEVLSEENDRSAVLSFSSGTILGEIDCIIPNLSNANIRCATQCELHILEYHMLWTVLLKYKEHTKTLLRAIDARIQYARYKRFQLKWHQSKQMSHIFWIKDQWRKVMKYSSNSGREAPINDPSYSSKYLNLLVLSSFDELKVHSICIRGKCSFIMDENSSFRLFLHYICLSSILAQLFINFYLIAFSGRIAPYFYPIITMIDMVYILDIYVQSITAIMVKNVLVTKPSEVFILRSKQISFIVDVAASIPYDYMARILGTSYHVVIMCRIPKFLKLYKIRNFFVDRENAMTSHLIMQKFCKFICIHMIILIIFICITYLSCCFMGYCNETSWWFYNDKFWYNNLVNKKLLLTFRVFSIYYKAFILTISYTNTIDIIVFHLTVVAGFYMNIICYVQLSATSALSQEGNHNFTVYLKLLEDFIRNRREIVPYQNMIFEYTKLQYSLFKNIIYDDLALLLDQKSHYLKYRLRQGYVVNHLKKMDLFCWFNPRLLDILSEKVNFYVIPPGHTICEVNKRCFDFYVVMKGYIEIESNLPGDKEKNFVDQRTAYTLFPPLSLFHDVPSFINVKTVTAVQLMAISVLEFRKIMKMFPEENQILSNTMSKHMSDNFNMLNRVHESVDLSCMYSSLGKVDTFTYKLVNEDGSATQTIAHTETKFVKFMKKILWDTYDPNGRSYEIYEWIRSIFMIFYCTSLYVFTDYDLSRCHEEGYCNYMHYFYYLYSLVDMYIKAHLQYYNEYGLKVTDARCTYKHYLSHTFFTDIYSSFPIQYFKINMLFGKKRFLSAHYIILYLTRPVQLYRFYALVQYKTTVWSTKKSAIIRHVMHTILAFFLITQLAIFRLLMTCLLQNNDLYLCPSNSWITVQMRSDENFTGFKGLIISMYMIFAISISKENSVYTDNDYVVLLIMSVIIIHFKLITKVFLTGYYIFEDTKLVAHQNSIKNYMRFIKDKCVGNKSRNEILAHVENIWQKCKGEVPSVIFGRFYPKLKHDVFCALNRDALNNSVLFDEVDESFMRLLVPHLEEYDYKKDADIIRCNDVQQMVYIVGKGKVEISLAGHIMCALKAGGTFGCFKRSGSTRQTISVKALVHTRILCIHSQLFHEIIDMFPLVRIRVEKLIAVNSEFVEDKQIERESGVGSFRSSRSFRFVTGAIIRENCVYYMIFDYITCVHVATITSFITLFISPIYPGEFNLLYWVLTDVYFVVAMYIQSMVSYTEPESGISILKLKPILKRYFKSFRFIIAMLTNIPFYLIHEYFYKDCYEQGCFTIHKCLRILYLLEYYTCFVKKGNVPKHIQWVFLFYLPLFILQVIFNVWWWARYAIEEEEGAVVTQSKILSVYLHVFNVFTTTGIIDTVSIISFHRILGNLLVLVICFFLLTYLTVVLSKMLLTNNYNIHIYKIRAQMFKNYCSKQQVSPPIVTKTWEYLMFIYKKQNGELLPKLLQEAPVYIKQDHMLTMYGKHFVNHTIFSDAHVDFLRQLLLHLHSHYYLPGEIIVECGDKNGTIYFIEEGCVAAIDKKEKMTCLILKQDQSFGEVPGLKNIGYPKTYRSLTISLILSIKRSEWKYLLDWFPASREIIYRNLYEFAETLN</sequence>
<dbReference type="InterPro" id="IPR050866">
    <property type="entry name" value="CNG_cation_channel"/>
</dbReference>
<keyword evidence="2" id="KW-0472">Membrane</keyword>
<evidence type="ECO:0000313" key="5">
    <source>
        <dbReference type="RefSeq" id="XP_017776010.1"/>
    </source>
</evidence>
<dbReference type="PANTHER" id="PTHR45638:SF11">
    <property type="entry name" value="CYCLIC NUCLEOTIDE-GATED CATION CHANNEL SUBUNIT A"/>
    <property type="match status" value="1"/>
</dbReference>
<reference evidence="5" key="1">
    <citation type="submission" date="2025-08" db="UniProtKB">
        <authorList>
            <consortium name="RefSeq"/>
        </authorList>
    </citation>
    <scope>IDENTIFICATION</scope>
    <source>
        <tissue evidence="5">Whole Larva</tissue>
    </source>
</reference>
<keyword evidence="2" id="KW-1133">Transmembrane helix</keyword>
<dbReference type="InterPro" id="IPR014710">
    <property type="entry name" value="RmlC-like_jellyroll"/>
</dbReference>
<feature type="transmembrane region" description="Helical" evidence="2">
    <location>
        <begin position="746"/>
        <end position="770"/>
    </location>
</feature>
<dbReference type="PANTHER" id="PTHR45638">
    <property type="entry name" value="CYCLIC NUCLEOTIDE-GATED CATION CHANNEL SUBUNIT A"/>
    <property type="match status" value="1"/>
</dbReference>